<evidence type="ECO:0000313" key="2">
    <source>
        <dbReference type="EMBL" id="KAF2007185.1"/>
    </source>
</evidence>
<evidence type="ECO:0000256" key="1">
    <source>
        <dbReference type="SAM" id="MobiDB-lite"/>
    </source>
</evidence>
<protein>
    <submittedName>
        <fullName evidence="2">Uncharacterized protein</fullName>
    </submittedName>
</protein>
<feature type="region of interest" description="Disordered" evidence="1">
    <location>
        <begin position="381"/>
        <end position="410"/>
    </location>
</feature>
<dbReference type="PANTHER" id="PTHR42354:SF1">
    <property type="entry name" value="C2H2-TYPE DOMAIN-CONTAINING PROTEIN"/>
    <property type="match status" value="1"/>
</dbReference>
<sequence length="426" mass="47164">MGTAKLHVDPAHVVQSLVSTLLDVFDATRDLYATLRAKEKREYEHNLRSRGYSESRKFEIADEDISDNDLILDKAAVTRTYEDGVQDIGVQFAIGDVVSQTGLQSQIITLQSVLITTFMYGPSSLKPISHHLSNLVAASRVAGTSSVDILAAQHQRQLSIPPPSSRARRSSISTRHSPLYPATVVPTTHTHSTALVKSRRSTAWPDESAHTNPTTTSLSSRPKPPKTDTESTDFTGLTSYVSSTPSTLYCPYALDLQKHPSQLLASAVTSNISPYCPHCRRILHLTPGRSWEIFKDDEGAERCFRVQNRFVVKCHRESADGGYSCILCTRSGTMDTVCGDVKALIQHVWKDHGAGELELEEDVLEIVDNKAVDRRRRDSGLSIVDSKGGGVRRAMSLGSPSRPRRRRPTFEREVKTLEVWSPRESA</sequence>
<reference evidence="2" key="1">
    <citation type="journal article" date="2020" name="Stud. Mycol.">
        <title>101 Dothideomycetes genomes: a test case for predicting lifestyles and emergence of pathogens.</title>
        <authorList>
            <person name="Haridas S."/>
            <person name="Albert R."/>
            <person name="Binder M."/>
            <person name="Bloem J."/>
            <person name="Labutti K."/>
            <person name="Salamov A."/>
            <person name="Andreopoulos B."/>
            <person name="Baker S."/>
            <person name="Barry K."/>
            <person name="Bills G."/>
            <person name="Bluhm B."/>
            <person name="Cannon C."/>
            <person name="Castanera R."/>
            <person name="Culley D."/>
            <person name="Daum C."/>
            <person name="Ezra D."/>
            <person name="Gonzalez J."/>
            <person name="Henrissat B."/>
            <person name="Kuo A."/>
            <person name="Liang C."/>
            <person name="Lipzen A."/>
            <person name="Lutzoni F."/>
            <person name="Magnuson J."/>
            <person name="Mondo S."/>
            <person name="Nolan M."/>
            <person name="Ohm R."/>
            <person name="Pangilinan J."/>
            <person name="Park H.-J."/>
            <person name="Ramirez L."/>
            <person name="Alfaro M."/>
            <person name="Sun H."/>
            <person name="Tritt A."/>
            <person name="Yoshinaga Y."/>
            <person name="Zwiers L.-H."/>
            <person name="Turgeon B."/>
            <person name="Goodwin S."/>
            <person name="Spatafora J."/>
            <person name="Crous P."/>
            <person name="Grigoriev I."/>
        </authorList>
    </citation>
    <scope>NUCLEOTIDE SEQUENCE</scope>
    <source>
        <strain evidence="2">CBS 123094</strain>
    </source>
</reference>
<dbReference type="PANTHER" id="PTHR42354">
    <property type="entry name" value="C2H2-TYPE DOMAIN-CONTAINING PROTEIN"/>
    <property type="match status" value="1"/>
</dbReference>
<dbReference type="OrthoDB" id="5309037at2759"/>
<name>A0A6A5X2H5_9PLEO</name>
<dbReference type="AlphaFoldDB" id="A0A6A5X2H5"/>
<dbReference type="EMBL" id="ML977557">
    <property type="protein sequence ID" value="KAF2007185.1"/>
    <property type="molecule type" value="Genomic_DNA"/>
</dbReference>
<gene>
    <name evidence="2" type="ORF">P154DRAFT_516963</name>
</gene>
<feature type="region of interest" description="Disordered" evidence="1">
    <location>
        <begin position="154"/>
        <end position="236"/>
    </location>
</feature>
<feature type="compositionally biased region" description="Polar residues" evidence="1">
    <location>
        <begin position="185"/>
        <end position="195"/>
    </location>
</feature>
<evidence type="ECO:0000313" key="3">
    <source>
        <dbReference type="Proteomes" id="UP000799779"/>
    </source>
</evidence>
<feature type="compositionally biased region" description="Polar residues" evidence="1">
    <location>
        <begin position="210"/>
        <end position="220"/>
    </location>
</feature>
<organism evidence="2 3">
    <name type="scientific">Amniculicola lignicola CBS 123094</name>
    <dbReference type="NCBI Taxonomy" id="1392246"/>
    <lineage>
        <taxon>Eukaryota</taxon>
        <taxon>Fungi</taxon>
        <taxon>Dikarya</taxon>
        <taxon>Ascomycota</taxon>
        <taxon>Pezizomycotina</taxon>
        <taxon>Dothideomycetes</taxon>
        <taxon>Pleosporomycetidae</taxon>
        <taxon>Pleosporales</taxon>
        <taxon>Amniculicolaceae</taxon>
        <taxon>Amniculicola</taxon>
    </lineage>
</organism>
<proteinExistence type="predicted"/>
<dbReference type="Proteomes" id="UP000799779">
    <property type="component" value="Unassembled WGS sequence"/>
</dbReference>
<keyword evidence="3" id="KW-1185">Reference proteome</keyword>
<accession>A0A6A5X2H5</accession>